<dbReference type="GO" id="GO:0016787">
    <property type="term" value="F:hydrolase activity"/>
    <property type="evidence" value="ECO:0007669"/>
    <property type="project" value="UniProtKB-KW"/>
</dbReference>
<dbReference type="GO" id="GO:0070478">
    <property type="term" value="P:nuclear-transcribed mRNA catabolic process, 3'-5' exonucleolytic nonsense-mediated decay"/>
    <property type="evidence" value="ECO:0007669"/>
    <property type="project" value="TreeGrafter"/>
</dbReference>
<feature type="region of interest" description="Disordered" evidence="6">
    <location>
        <begin position="84"/>
        <end position="116"/>
    </location>
</feature>
<evidence type="ECO:0000313" key="9">
    <source>
        <dbReference type="EMBL" id="CAK0783850.1"/>
    </source>
</evidence>
<dbReference type="SUPFAM" id="SSF52540">
    <property type="entry name" value="P-loop containing nucleoside triphosphate hydrolases"/>
    <property type="match status" value="1"/>
</dbReference>
<dbReference type="SMART" id="SM00490">
    <property type="entry name" value="HELICc"/>
    <property type="match status" value="1"/>
</dbReference>
<dbReference type="InterPro" id="IPR027417">
    <property type="entry name" value="P-loop_NTPase"/>
</dbReference>
<dbReference type="EMBL" id="CAUYUE010000009">
    <property type="protein sequence ID" value="CAK0783850.1"/>
    <property type="molecule type" value="Genomic_DNA"/>
</dbReference>
<dbReference type="Gene3D" id="1.10.3380.30">
    <property type="match status" value="1"/>
</dbReference>
<keyword evidence="4" id="KW-0067">ATP-binding</keyword>
<dbReference type="PANTHER" id="PTHR12131:SF1">
    <property type="entry name" value="ATP-DEPENDENT RNA HELICASE SUPV3L1, MITOCHONDRIAL-RELATED"/>
    <property type="match status" value="1"/>
</dbReference>
<evidence type="ECO:0000256" key="3">
    <source>
        <dbReference type="ARBA" id="ARBA00022806"/>
    </source>
</evidence>
<dbReference type="GO" id="GO:0055087">
    <property type="term" value="C:Ski complex"/>
    <property type="evidence" value="ECO:0007669"/>
    <property type="project" value="TreeGrafter"/>
</dbReference>
<dbReference type="InterPro" id="IPR012961">
    <property type="entry name" value="Ski2/MTR4_C"/>
</dbReference>
<dbReference type="GO" id="GO:0003676">
    <property type="term" value="F:nucleic acid binding"/>
    <property type="evidence" value="ECO:0007669"/>
    <property type="project" value="InterPro"/>
</dbReference>
<dbReference type="AlphaFoldDB" id="A0AAV1IBF6"/>
<dbReference type="Pfam" id="PF08148">
    <property type="entry name" value="DSHCT"/>
    <property type="match status" value="1"/>
</dbReference>
<reference evidence="9 10" key="1">
    <citation type="submission" date="2023-10" db="EMBL/GenBank/DDBJ databases">
        <authorList>
            <person name="Maclean D."/>
            <person name="Macfadyen A."/>
        </authorList>
    </citation>
    <scope>NUCLEOTIDE SEQUENCE [LARGE SCALE GENOMIC DNA]</scope>
</reference>
<feature type="coiled-coil region" evidence="5">
    <location>
        <begin position="642"/>
        <end position="700"/>
    </location>
</feature>
<dbReference type="InterPro" id="IPR014001">
    <property type="entry name" value="Helicase_ATP-bd"/>
</dbReference>
<name>A0AAV1IBF6_9CHLO</name>
<dbReference type="Proteomes" id="UP001314263">
    <property type="component" value="Unassembled WGS sequence"/>
</dbReference>
<evidence type="ECO:0000259" key="8">
    <source>
        <dbReference type="PROSITE" id="PS51194"/>
    </source>
</evidence>
<accession>A0AAV1IBF6</accession>
<dbReference type="Pfam" id="PF00270">
    <property type="entry name" value="DEAD"/>
    <property type="match status" value="1"/>
</dbReference>
<keyword evidence="5" id="KW-0175">Coiled coil</keyword>
<comment type="caution">
    <text evidence="9">The sequence shown here is derived from an EMBL/GenBank/DDBJ whole genome shotgun (WGS) entry which is preliminary data.</text>
</comment>
<dbReference type="GO" id="GO:0004386">
    <property type="term" value="F:helicase activity"/>
    <property type="evidence" value="ECO:0007669"/>
    <property type="project" value="UniProtKB-KW"/>
</dbReference>
<keyword evidence="1" id="KW-0547">Nucleotide-binding</keyword>
<feature type="coiled-coil region" evidence="5">
    <location>
        <begin position="836"/>
        <end position="863"/>
    </location>
</feature>
<gene>
    <name evidence="9" type="ORF">CVIRNUC_007050</name>
</gene>
<proteinExistence type="predicted"/>
<feature type="domain" description="Helicase ATP-binding" evidence="7">
    <location>
        <begin position="157"/>
        <end position="325"/>
    </location>
</feature>
<dbReference type="InterPro" id="IPR001650">
    <property type="entry name" value="Helicase_C-like"/>
</dbReference>
<dbReference type="InterPro" id="IPR050699">
    <property type="entry name" value="RNA-DNA_Helicase"/>
</dbReference>
<protein>
    <submittedName>
        <fullName evidence="9">Uncharacterized protein</fullName>
    </submittedName>
</protein>
<dbReference type="SMART" id="SM00487">
    <property type="entry name" value="DEXDc"/>
    <property type="match status" value="1"/>
</dbReference>
<evidence type="ECO:0000256" key="4">
    <source>
        <dbReference type="ARBA" id="ARBA00022840"/>
    </source>
</evidence>
<evidence type="ECO:0000313" key="10">
    <source>
        <dbReference type="Proteomes" id="UP001314263"/>
    </source>
</evidence>
<dbReference type="Gene3D" id="3.40.50.300">
    <property type="entry name" value="P-loop containing nucleotide triphosphate hydrolases"/>
    <property type="match status" value="2"/>
</dbReference>
<sequence length="1093" mass="118302">MSRPVGSFCSSFPMLQRISGSSPRLREVPSSSCQSQPLQHIFLWRYSGSASFLRSIAARTADGRRSQCFSRHICRASSSATVLGEDTAKPTDTPAAEQDRAGVDASSDEELEYSMPEPAILDTRVPDLLASGKEDMSLADIEGVLPFQLDRFQAQAIVILLQGSSVVVSAPTGAGKTVIAEAATMAVLARGQRVVYTTPLKALSNQKLFEMRLRFGASRVGLQTGDATLNVDRDIVVMTTEILRNIMYRTEPGTEGVSQAQTRLADVGMIVLDEVHYLGDPSRGSVWEEVIINCPKHIQLCAMSATVANADALGGWIDEVHGKCKTVVTKFRPVPLSWQFCYQHEDKARLLPLLAKKGRALNPELQPPSGDSYMGVGWGRFDKLKSAQLQDEKAGEPQFPFSKPRWQRMPKTPDIVAAMHEQQMLPAIFFIFSRAACDDNATRLSVVDGVCLTSSEERELIGQEIARLRQEQPEAVKDTLVGPLLNGLASHHAGLLPGWKSLVEGLFQQGVLKVVFATETLAAGINMPARSTVISALSRRRDRGIAALSHNELLQMAGRAGRRGFDTQGYCVVLQSKFEDAEDAQGIIARGPEALQSQFSSGFGMVLNLLHTRPMEAARAFVQRSFDNYLGTKGTAKALEEIQLLEERGAALAAEADEAEALHSSAGDPMTRHEKAVGTLREETRALRLLTQQAVEERAEVAGRSLAALGIPRTVGLDLSADRMDMGQPLPALLVAEVDSLAAPELNFDQNQTRYLCLSSDNRLLQVRLEQIAAVMEGDLGGESGPAASTIMAVADAARMWNAGKGGAYYAPGTPTTAVLAARIAQPQYIALMEVSPEMEDALDAAEARVAVAKKEADKSRSAAAQRQSVRQDMRLRAKALAHQRRGQAMREALDKQQTSSWREFQAVASVLIAAGALEPDTYRATSLGEVARQVSGENELWLATALTHAALQDLAASQLAGVASALIAAESASRPAISAAYEPSQPVCHAIEALEADRERLYNLQLQAGVAQPLNVDLRLSGVVEAWAGGSTWDQIVMDCNLDDGDIARLLNRTMDLLKQIRHCDALPPGIRREARLAVKAMNRTPISDLIA</sequence>
<organism evidence="9 10">
    <name type="scientific">Coccomyxa viridis</name>
    <dbReference type="NCBI Taxonomy" id="1274662"/>
    <lineage>
        <taxon>Eukaryota</taxon>
        <taxon>Viridiplantae</taxon>
        <taxon>Chlorophyta</taxon>
        <taxon>core chlorophytes</taxon>
        <taxon>Trebouxiophyceae</taxon>
        <taxon>Trebouxiophyceae incertae sedis</taxon>
        <taxon>Coccomyxaceae</taxon>
        <taxon>Coccomyxa</taxon>
    </lineage>
</organism>
<dbReference type="PANTHER" id="PTHR12131">
    <property type="entry name" value="ATP-DEPENDENT RNA AND DNA HELICASE"/>
    <property type="match status" value="1"/>
</dbReference>
<evidence type="ECO:0000256" key="2">
    <source>
        <dbReference type="ARBA" id="ARBA00022801"/>
    </source>
</evidence>
<keyword evidence="3" id="KW-0347">Helicase</keyword>
<evidence type="ECO:0000256" key="1">
    <source>
        <dbReference type="ARBA" id="ARBA00022741"/>
    </source>
</evidence>
<dbReference type="CDD" id="cd18795">
    <property type="entry name" value="SF2_C_Ski2"/>
    <property type="match status" value="1"/>
</dbReference>
<keyword evidence="2" id="KW-0378">Hydrolase</keyword>
<dbReference type="InterPro" id="IPR011545">
    <property type="entry name" value="DEAD/DEAH_box_helicase_dom"/>
</dbReference>
<dbReference type="PROSITE" id="PS51192">
    <property type="entry name" value="HELICASE_ATP_BIND_1"/>
    <property type="match status" value="1"/>
</dbReference>
<evidence type="ECO:0000256" key="5">
    <source>
        <dbReference type="SAM" id="Coils"/>
    </source>
</evidence>
<dbReference type="GO" id="GO:0005524">
    <property type="term" value="F:ATP binding"/>
    <property type="evidence" value="ECO:0007669"/>
    <property type="project" value="UniProtKB-KW"/>
</dbReference>
<evidence type="ECO:0000256" key="6">
    <source>
        <dbReference type="SAM" id="MobiDB-lite"/>
    </source>
</evidence>
<evidence type="ECO:0000259" key="7">
    <source>
        <dbReference type="PROSITE" id="PS51192"/>
    </source>
</evidence>
<dbReference type="PROSITE" id="PS51194">
    <property type="entry name" value="HELICASE_CTER"/>
    <property type="match status" value="1"/>
</dbReference>
<feature type="domain" description="Helicase C-terminal" evidence="8">
    <location>
        <begin position="411"/>
        <end position="611"/>
    </location>
</feature>
<keyword evidence="10" id="KW-1185">Reference proteome</keyword>
<dbReference type="SMART" id="SM01142">
    <property type="entry name" value="DSHCT"/>
    <property type="match status" value="1"/>
</dbReference>